<dbReference type="EMBL" id="RJTJ01000008">
    <property type="protein sequence ID" value="RUM06825.1"/>
    <property type="molecule type" value="Genomic_DNA"/>
</dbReference>
<dbReference type="PANTHER" id="PTHR43861">
    <property type="entry name" value="TRANS-ACONITATE 2-METHYLTRANSFERASE-RELATED"/>
    <property type="match status" value="1"/>
</dbReference>
<gene>
    <name evidence="1" type="ORF">EFR84_11560</name>
</gene>
<organism evidence="1 2">
    <name type="scientific">Rhizobium chutanense</name>
    <dbReference type="NCBI Taxonomy" id="2035448"/>
    <lineage>
        <taxon>Bacteria</taxon>
        <taxon>Pseudomonadati</taxon>
        <taxon>Pseudomonadota</taxon>
        <taxon>Alphaproteobacteria</taxon>
        <taxon>Hyphomicrobiales</taxon>
        <taxon>Rhizobiaceae</taxon>
        <taxon>Rhizobium/Agrobacterium group</taxon>
        <taxon>Rhizobium</taxon>
    </lineage>
</organism>
<evidence type="ECO:0000313" key="2">
    <source>
        <dbReference type="Proteomes" id="UP000278081"/>
    </source>
</evidence>
<proteinExistence type="predicted"/>
<keyword evidence="1" id="KW-0489">Methyltransferase</keyword>
<dbReference type="OrthoDB" id="9792690at2"/>
<keyword evidence="1" id="KW-0808">Transferase</keyword>
<dbReference type="Gene3D" id="3.40.50.150">
    <property type="entry name" value="Vaccinia Virus protein VP39"/>
    <property type="match status" value="1"/>
</dbReference>
<dbReference type="GO" id="GO:0032259">
    <property type="term" value="P:methylation"/>
    <property type="evidence" value="ECO:0007669"/>
    <property type="project" value="UniProtKB-KW"/>
</dbReference>
<dbReference type="GO" id="GO:0008168">
    <property type="term" value="F:methyltransferase activity"/>
    <property type="evidence" value="ECO:0007669"/>
    <property type="project" value="UniProtKB-KW"/>
</dbReference>
<name>A0A432P406_9HYPH</name>
<protein>
    <submittedName>
        <fullName evidence="1">Methyltransferase domain-containing protein</fullName>
    </submittedName>
</protein>
<dbReference type="RefSeq" id="WP_126908999.1">
    <property type="nucleotide sequence ID" value="NZ_ML133755.1"/>
</dbReference>
<reference evidence="1 2" key="1">
    <citation type="submission" date="2018-11" db="EMBL/GenBank/DDBJ databases">
        <title>Rhizobium chutanense sp. nov., isolated from root nodules of Phaseolus vulgaris in China.</title>
        <authorList>
            <person name="Huo Y."/>
        </authorList>
    </citation>
    <scope>NUCLEOTIDE SEQUENCE [LARGE SCALE GENOMIC DNA]</scope>
    <source>
        <strain evidence="1 2">C16</strain>
    </source>
</reference>
<evidence type="ECO:0000313" key="1">
    <source>
        <dbReference type="EMBL" id="RUM06825.1"/>
    </source>
</evidence>
<accession>A0A432P406</accession>
<sequence>MEYHVKRGKPIDSGRLKKDLNKAGSIAAARAFSEGIEKGAKLSTCPACGSGAHRKLLTIYGFDYHECDGCGSAFVCNPPPEEALSAAYRSAYYTEANKVLYANDSIIDYRVAQVFTPKVEFAIQHSRPSKKTWLDIGCGVGEALSVVKGRGYEVLGLEPNVMEAEYASKRFGIEVRQDYISKDTVSKYRGQYGTISMFSVLEHVPDPNQILSDVSAIQEKGDALVIEVPHFPSISTMSQMTFPDMINRMMHPPLHLFLFSLRSLEGMLERHGYKINAAWLFGQDFYEMMSTLGLFAPALNQSKLLSALSPMMSELQAVIDNHDLSDEVLVVAERI</sequence>
<dbReference type="Proteomes" id="UP000278081">
    <property type="component" value="Unassembled WGS sequence"/>
</dbReference>
<dbReference type="Pfam" id="PF13489">
    <property type="entry name" value="Methyltransf_23"/>
    <property type="match status" value="1"/>
</dbReference>
<comment type="caution">
    <text evidence="1">The sequence shown here is derived from an EMBL/GenBank/DDBJ whole genome shotgun (WGS) entry which is preliminary data.</text>
</comment>
<dbReference type="InterPro" id="IPR029063">
    <property type="entry name" value="SAM-dependent_MTases_sf"/>
</dbReference>
<dbReference type="AlphaFoldDB" id="A0A432P406"/>
<dbReference type="SUPFAM" id="SSF53335">
    <property type="entry name" value="S-adenosyl-L-methionine-dependent methyltransferases"/>
    <property type="match status" value="1"/>
</dbReference>